<evidence type="ECO:0000256" key="1">
    <source>
        <dbReference type="ARBA" id="ARBA00008791"/>
    </source>
</evidence>
<dbReference type="PANTHER" id="PTHR46268">
    <property type="entry name" value="STRESS RESPONSE PROTEIN NHAX"/>
    <property type="match status" value="1"/>
</dbReference>
<gene>
    <name evidence="3" type="ORF">ACFSKU_11675</name>
</gene>
<dbReference type="Gene3D" id="3.40.50.12370">
    <property type="match status" value="2"/>
</dbReference>
<accession>A0ABW4WYN6</accession>
<evidence type="ECO:0000313" key="4">
    <source>
        <dbReference type="Proteomes" id="UP001597369"/>
    </source>
</evidence>
<evidence type="ECO:0000313" key="3">
    <source>
        <dbReference type="EMBL" id="MFD2067544.1"/>
    </source>
</evidence>
<evidence type="ECO:0000259" key="2">
    <source>
        <dbReference type="Pfam" id="PF00582"/>
    </source>
</evidence>
<dbReference type="SUPFAM" id="SSF52402">
    <property type="entry name" value="Adenine nucleotide alpha hydrolases-like"/>
    <property type="match status" value="2"/>
</dbReference>
<proteinExistence type="inferred from homology"/>
<protein>
    <submittedName>
        <fullName evidence="3">Universal stress protein</fullName>
    </submittedName>
</protein>
<dbReference type="InterPro" id="IPR006016">
    <property type="entry name" value="UspA"/>
</dbReference>
<dbReference type="PRINTS" id="PR01438">
    <property type="entry name" value="UNVRSLSTRESS"/>
</dbReference>
<reference evidence="4" key="1">
    <citation type="journal article" date="2019" name="Int. J. Syst. Evol. Microbiol.">
        <title>The Global Catalogue of Microorganisms (GCM) 10K type strain sequencing project: providing services to taxonomists for standard genome sequencing and annotation.</title>
        <authorList>
            <consortium name="The Broad Institute Genomics Platform"/>
            <consortium name="The Broad Institute Genome Sequencing Center for Infectious Disease"/>
            <person name="Wu L."/>
            <person name="Ma J."/>
        </authorList>
    </citation>
    <scope>NUCLEOTIDE SEQUENCE [LARGE SCALE GENOMIC DNA]</scope>
    <source>
        <strain evidence="4">JCM 16545</strain>
    </source>
</reference>
<keyword evidence="4" id="KW-1185">Reference proteome</keyword>
<dbReference type="Proteomes" id="UP001597369">
    <property type="component" value="Unassembled WGS sequence"/>
</dbReference>
<dbReference type="InterPro" id="IPR006015">
    <property type="entry name" value="Universal_stress_UspA"/>
</dbReference>
<comment type="caution">
    <text evidence="3">The sequence shown here is derived from an EMBL/GenBank/DDBJ whole genome shotgun (WGS) entry which is preliminary data.</text>
</comment>
<dbReference type="PANTHER" id="PTHR46268:SF6">
    <property type="entry name" value="UNIVERSAL STRESS PROTEIN UP12"/>
    <property type="match status" value="1"/>
</dbReference>
<feature type="domain" description="UspA" evidence="2">
    <location>
        <begin position="148"/>
        <end position="289"/>
    </location>
</feature>
<dbReference type="EMBL" id="JBHUHV010000037">
    <property type="protein sequence ID" value="MFD2067544.1"/>
    <property type="molecule type" value="Genomic_DNA"/>
</dbReference>
<name>A0ABW4WYN6_9BACT</name>
<sequence>MENLQKLMVGLDLTPMDDTLIGYTAFLCQNPKIERVYFIHVEKNLEIPDELRNIFPATAPADERIRVALEDKIKPYFEGLPHVQVTVLVEEGSPLKELLHWNNIKQTDLILVGRKLRLSGSGVLAQKLVRTGRSVVLFVPETAEPVLQHVVVSIDFSDYSLLALDRVLHSSILPPNVQVTCLHAYEVPTGYITLGESFEQFEERMKGFARNKYEQLLKRFPELRERGEFKMVRLDNDENIGELLVMEAKRAWADMLVVGAKGKSAAALFVLGSVTEKVLRYDSDIPLTIFRKPKEEIGFLEALLNT</sequence>
<dbReference type="CDD" id="cd23659">
    <property type="entry name" value="USP_At3g01520-like"/>
    <property type="match status" value="1"/>
</dbReference>
<comment type="similarity">
    <text evidence="1">Belongs to the universal stress protein A family.</text>
</comment>
<dbReference type="Pfam" id="PF00582">
    <property type="entry name" value="Usp"/>
    <property type="match status" value="1"/>
</dbReference>
<organism evidence="3 4">
    <name type="scientific">Pontibacter silvestris</name>
    <dbReference type="NCBI Taxonomy" id="2305183"/>
    <lineage>
        <taxon>Bacteria</taxon>
        <taxon>Pseudomonadati</taxon>
        <taxon>Bacteroidota</taxon>
        <taxon>Cytophagia</taxon>
        <taxon>Cytophagales</taxon>
        <taxon>Hymenobacteraceae</taxon>
        <taxon>Pontibacter</taxon>
    </lineage>
</organism>
<dbReference type="RefSeq" id="WP_229958143.1">
    <property type="nucleotide sequence ID" value="NZ_JAJJWI010000002.1"/>
</dbReference>